<dbReference type="OrthoDB" id="9810734at2"/>
<dbReference type="Proteomes" id="UP000190539">
    <property type="component" value="Unassembled WGS sequence"/>
</dbReference>
<proteinExistence type="inferred from homology"/>
<dbReference type="RefSeq" id="WP_107502875.1">
    <property type="nucleotide sequence ID" value="NZ_CP045178.1"/>
</dbReference>
<comment type="caution">
    <text evidence="4">The sequence shown here is derived from an EMBL/GenBank/DDBJ whole genome shotgun (WGS) entry which is preliminary data.</text>
</comment>
<dbReference type="PRINTS" id="PR00081">
    <property type="entry name" value="GDHRDH"/>
</dbReference>
<dbReference type="PRINTS" id="PR00080">
    <property type="entry name" value="SDRFAMILY"/>
</dbReference>
<evidence type="ECO:0000313" key="4">
    <source>
        <dbReference type="EMBL" id="OON78097.1"/>
    </source>
</evidence>
<accession>A0A1V4A8B4</accession>
<gene>
    <name evidence="4" type="ORF">B1H18_17800</name>
</gene>
<dbReference type="PANTHER" id="PTHR44196">
    <property type="entry name" value="DEHYDROGENASE/REDUCTASE SDR FAMILY MEMBER 7B"/>
    <property type="match status" value="1"/>
</dbReference>
<dbReference type="EMBL" id="MVFC01000013">
    <property type="protein sequence ID" value="OON78097.1"/>
    <property type="molecule type" value="Genomic_DNA"/>
</dbReference>
<evidence type="ECO:0000256" key="2">
    <source>
        <dbReference type="ARBA" id="ARBA00023002"/>
    </source>
</evidence>
<protein>
    <submittedName>
        <fullName evidence="4">Short-chain dehydrogenase</fullName>
    </submittedName>
</protein>
<evidence type="ECO:0000313" key="5">
    <source>
        <dbReference type="Proteomes" id="UP000190539"/>
    </source>
</evidence>
<dbReference type="SUPFAM" id="SSF51735">
    <property type="entry name" value="NAD(P)-binding Rossmann-fold domains"/>
    <property type="match status" value="1"/>
</dbReference>
<keyword evidence="2" id="KW-0560">Oxidoreductase</keyword>
<comment type="similarity">
    <text evidence="1 3">Belongs to the short-chain dehydrogenases/reductases (SDR) family.</text>
</comment>
<evidence type="ECO:0000256" key="3">
    <source>
        <dbReference type="RuleBase" id="RU000363"/>
    </source>
</evidence>
<sequence length="267" mass="27887">MSAERGTALVTGASSGIGAAYAARLAAQGWNTVLVARRAERLDDLAERLRADHEVTVETHVADLADPADVARVAQRLAAGDIGFLVNSAGINGYGPFVDLDTELMAKVVQVNVVALTALTRAAVEAMLERGQGTVVNIASQLAFAGSLPPDPLPQRSVYAGTKGYVTTFTRTLAAELADSPLRVQVLCPGLTATEFHLSRGEEPVAGRAEKVHDEGGMPVEEVVDASLAALESDDVICVPGLPDTSPVESFVCSELALRTATRPVES</sequence>
<dbReference type="GO" id="GO:0016491">
    <property type="term" value="F:oxidoreductase activity"/>
    <property type="evidence" value="ECO:0007669"/>
    <property type="project" value="UniProtKB-KW"/>
</dbReference>
<dbReference type="Gene3D" id="3.40.50.720">
    <property type="entry name" value="NAD(P)-binding Rossmann-like Domain"/>
    <property type="match status" value="1"/>
</dbReference>
<dbReference type="PIRSF" id="PIRSF000126">
    <property type="entry name" value="11-beta-HSD1"/>
    <property type="match status" value="1"/>
</dbReference>
<dbReference type="GO" id="GO:0016020">
    <property type="term" value="C:membrane"/>
    <property type="evidence" value="ECO:0007669"/>
    <property type="project" value="TreeGrafter"/>
</dbReference>
<dbReference type="Pfam" id="PF00106">
    <property type="entry name" value="adh_short"/>
    <property type="match status" value="1"/>
</dbReference>
<name>A0A1V4A8B4_9ACTN</name>
<dbReference type="InterPro" id="IPR036291">
    <property type="entry name" value="NAD(P)-bd_dom_sf"/>
</dbReference>
<evidence type="ECO:0000256" key="1">
    <source>
        <dbReference type="ARBA" id="ARBA00006484"/>
    </source>
</evidence>
<organism evidence="4 5">
    <name type="scientific">Streptomyces tsukubensis</name>
    <dbReference type="NCBI Taxonomy" id="83656"/>
    <lineage>
        <taxon>Bacteria</taxon>
        <taxon>Bacillati</taxon>
        <taxon>Actinomycetota</taxon>
        <taxon>Actinomycetes</taxon>
        <taxon>Kitasatosporales</taxon>
        <taxon>Streptomycetaceae</taxon>
        <taxon>Streptomyces</taxon>
    </lineage>
</organism>
<dbReference type="PANTHER" id="PTHR44196:SF2">
    <property type="entry name" value="SHORT-CHAIN DEHYDROGENASE-RELATED"/>
    <property type="match status" value="1"/>
</dbReference>
<dbReference type="STRING" id="83656.B1H18_17800"/>
<reference evidence="4 5" key="1">
    <citation type="submission" date="2017-02" db="EMBL/GenBank/DDBJ databases">
        <title>Draft Genome Sequence of Streptomyces tsukubaensis F601, a Producer of the immunosuppressant tacrolimus FK506.</title>
        <authorList>
            <person name="Zong G."/>
            <person name="Zhong C."/>
            <person name="Fu J."/>
            <person name="Qin R."/>
            <person name="Cao G."/>
        </authorList>
    </citation>
    <scope>NUCLEOTIDE SEQUENCE [LARGE SCALE GENOMIC DNA]</scope>
    <source>
        <strain evidence="4 5">F601</strain>
    </source>
</reference>
<dbReference type="AlphaFoldDB" id="A0A1V4A8B4"/>
<dbReference type="CDD" id="cd05233">
    <property type="entry name" value="SDR_c"/>
    <property type="match status" value="1"/>
</dbReference>
<dbReference type="InterPro" id="IPR002347">
    <property type="entry name" value="SDR_fam"/>
</dbReference>
<keyword evidence="5" id="KW-1185">Reference proteome</keyword>